<accession>A0A8S9S0C0</accession>
<evidence type="ECO:0000313" key="1">
    <source>
        <dbReference type="EMBL" id="KAF2554806.1"/>
    </source>
</evidence>
<sequence>MRNCYCWQICSVNLGKIVSYISKEKQLSRTHLPHAHESPLLVTPAWLFEIKSLPHHDPRNTLIQELDLEEPLTGCDSKVDKMAVET</sequence>
<dbReference type="AlphaFoldDB" id="A0A8S9S0C0"/>
<dbReference type="EMBL" id="QGKX02000088">
    <property type="protein sequence ID" value="KAF3587145.1"/>
    <property type="molecule type" value="Genomic_DNA"/>
</dbReference>
<name>A0A8S9S0C0_BRACR</name>
<reference evidence="2" key="1">
    <citation type="submission" date="2019-12" db="EMBL/GenBank/DDBJ databases">
        <title>Genome sequencing and annotation of Brassica cretica.</title>
        <authorList>
            <person name="Studholme D.J."/>
            <person name="Sarris P."/>
        </authorList>
    </citation>
    <scope>NUCLEOTIDE SEQUENCE</scope>
    <source>
        <strain evidence="2">PFS-109/04</strain>
        <tissue evidence="2">Leaf</tissue>
    </source>
</reference>
<dbReference type="Proteomes" id="UP000712281">
    <property type="component" value="Unassembled WGS sequence"/>
</dbReference>
<protein>
    <submittedName>
        <fullName evidence="2">Uncharacterized protein</fullName>
    </submittedName>
</protein>
<gene>
    <name evidence="1" type="ORF">F2Q68_00016196</name>
    <name evidence="2" type="ORF">F2Q69_00030034</name>
</gene>
<dbReference type="Proteomes" id="UP000712600">
    <property type="component" value="Unassembled WGS sequence"/>
</dbReference>
<dbReference type="EMBL" id="QGKW02001940">
    <property type="protein sequence ID" value="KAF2554806.1"/>
    <property type="molecule type" value="Genomic_DNA"/>
</dbReference>
<reference evidence="1" key="2">
    <citation type="submission" date="2019-12" db="EMBL/GenBank/DDBJ databases">
        <title>Genome sequencing and annotation of Brassica cretica.</title>
        <authorList>
            <person name="Studholme D.J."/>
            <person name="Sarris P.F."/>
        </authorList>
    </citation>
    <scope>NUCLEOTIDE SEQUENCE</scope>
    <source>
        <strain evidence="1">PFS-001/15</strain>
        <tissue evidence="1">Leaf</tissue>
    </source>
</reference>
<comment type="caution">
    <text evidence="2">The sequence shown here is derived from an EMBL/GenBank/DDBJ whole genome shotgun (WGS) entry which is preliminary data.</text>
</comment>
<organism evidence="2 3">
    <name type="scientific">Brassica cretica</name>
    <name type="common">Mustard</name>
    <dbReference type="NCBI Taxonomy" id="69181"/>
    <lineage>
        <taxon>Eukaryota</taxon>
        <taxon>Viridiplantae</taxon>
        <taxon>Streptophyta</taxon>
        <taxon>Embryophyta</taxon>
        <taxon>Tracheophyta</taxon>
        <taxon>Spermatophyta</taxon>
        <taxon>Magnoliopsida</taxon>
        <taxon>eudicotyledons</taxon>
        <taxon>Gunneridae</taxon>
        <taxon>Pentapetalae</taxon>
        <taxon>rosids</taxon>
        <taxon>malvids</taxon>
        <taxon>Brassicales</taxon>
        <taxon>Brassicaceae</taxon>
        <taxon>Brassiceae</taxon>
        <taxon>Brassica</taxon>
    </lineage>
</organism>
<evidence type="ECO:0000313" key="3">
    <source>
        <dbReference type="Proteomes" id="UP000712600"/>
    </source>
</evidence>
<evidence type="ECO:0000313" key="2">
    <source>
        <dbReference type="EMBL" id="KAF3587145.1"/>
    </source>
</evidence>
<proteinExistence type="predicted"/>